<sequence length="213" mass="22882">MGNPPGDKLQLPNKAEKGARVQHMKELEPGIDRVRIYLDRYTESQKDPKKHDWTSAILPHLTILSHSASPPQPQITFRFAVQPAHCNGLGNLHGGCAATVFDLCTSLPLGLVARPGYWQWLGVSRTLSVTYLRPVPAGSVVRVECELLQVGRRLCSARGVMRLVVEGEGAGAGEDVGGDGEEQGKGKGKGKLGPVLAICEHGKVNTDPPAEKL</sequence>
<evidence type="ECO:0000313" key="5">
    <source>
        <dbReference type="EMBL" id="KAK7755726.1"/>
    </source>
</evidence>
<dbReference type="InterPro" id="IPR029069">
    <property type="entry name" value="HotDog_dom_sf"/>
</dbReference>
<keyword evidence="2" id="KW-0378">Hydrolase</keyword>
<gene>
    <name evidence="5" type="ORF">SLS62_002338</name>
</gene>
<proteinExistence type="inferred from homology"/>
<dbReference type="Proteomes" id="UP001320420">
    <property type="component" value="Unassembled WGS sequence"/>
</dbReference>
<feature type="domain" description="Thioesterase" evidence="4">
    <location>
        <begin position="90"/>
        <end position="158"/>
    </location>
</feature>
<dbReference type="Pfam" id="PF03061">
    <property type="entry name" value="4HBT"/>
    <property type="match status" value="1"/>
</dbReference>
<dbReference type="CDD" id="cd03443">
    <property type="entry name" value="PaaI_thioesterase"/>
    <property type="match status" value="1"/>
</dbReference>
<feature type="region of interest" description="Disordered" evidence="3">
    <location>
        <begin position="171"/>
        <end position="191"/>
    </location>
</feature>
<comment type="caution">
    <text evidence="5">The sequence shown here is derived from an EMBL/GenBank/DDBJ whole genome shotgun (WGS) entry which is preliminary data.</text>
</comment>
<protein>
    <recommendedName>
        <fullName evidence="4">Thioesterase domain-containing protein</fullName>
    </recommendedName>
</protein>
<dbReference type="GO" id="GO:0047617">
    <property type="term" value="F:fatty acyl-CoA hydrolase activity"/>
    <property type="evidence" value="ECO:0007669"/>
    <property type="project" value="InterPro"/>
</dbReference>
<evidence type="ECO:0000256" key="3">
    <source>
        <dbReference type="SAM" id="MobiDB-lite"/>
    </source>
</evidence>
<dbReference type="EMBL" id="JAKJXP020000011">
    <property type="protein sequence ID" value="KAK7755726.1"/>
    <property type="molecule type" value="Genomic_DNA"/>
</dbReference>
<dbReference type="PANTHER" id="PTHR21660:SF1">
    <property type="entry name" value="ACYL-COENZYME A THIOESTERASE 13"/>
    <property type="match status" value="1"/>
</dbReference>
<keyword evidence="6" id="KW-1185">Reference proteome</keyword>
<dbReference type="AlphaFoldDB" id="A0AAN9UXK6"/>
<evidence type="ECO:0000259" key="4">
    <source>
        <dbReference type="Pfam" id="PF03061"/>
    </source>
</evidence>
<accession>A0AAN9UXK6</accession>
<dbReference type="InterPro" id="IPR039298">
    <property type="entry name" value="ACOT13"/>
</dbReference>
<dbReference type="Gene3D" id="3.10.129.10">
    <property type="entry name" value="Hotdog Thioesterase"/>
    <property type="match status" value="1"/>
</dbReference>
<evidence type="ECO:0000313" key="6">
    <source>
        <dbReference type="Proteomes" id="UP001320420"/>
    </source>
</evidence>
<feature type="region of interest" description="Disordered" evidence="3">
    <location>
        <begin position="1"/>
        <end position="21"/>
    </location>
</feature>
<reference evidence="5 6" key="1">
    <citation type="submission" date="2024-02" db="EMBL/GenBank/DDBJ databases">
        <title>De novo assembly and annotation of 12 fungi associated with fruit tree decline syndrome in Ontario, Canada.</title>
        <authorList>
            <person name="Sulman M."/>
            <person name="Ellouze W."/>
            <person name="Ilyukhin E."/>
        </authorList>
    </citation>
    <scope>NUCLEOTIDE SEQUENCE [LARGE SCALE GENOMIC DNA]</scope>
    <source>
        <strain evidence="5 6">M11/M66-122</strain>
    </source>
</reference>
<evidence type="ECO:0000256" key="2">
    <source>
        <dbReference type="ARBA" id="ARBA00022801"/>
    </source>
</evidence>
<comment type="similarity">
    <text evidence="1">Belongs to the thioesterase PaaI family.</text>
</comment>
<dbReference type="SUPFAM" id="SSF54637">
    <property type="entry name" value="Thioesterase/thiol ester dehydrase-isomerase"/>
    <property type="match status" value="1"/>
</dbReference>
<evidence type="ECO:0000256" key="1">
    <source>
        <dbReference type="ARBA" id="ARBA00008324"/>
    </source>
</evidence>
<name>A0AAN9UXK6_9PEZI</name>
<dbReference type="PANTHER" id="PTHR21660">
    <property type="entry name" value="THIOESTERASE SUPERFAMILY MEMBER-RELATED"/>
    <property type="match status" value="1"/>
</dbReference>
<organism evidence="5 6">
    <name type="scientific">Diatrype stigma</name>
    <dbReference type="NCBI Taxonomy" id="117547"/>
    <lineage>
        <taxon>Eukaryota</taxon>
        <taxon>Fungi</taxon>
        <taxon>Dikarya</taxon>
        <taxon>Ascomycota</taxon>
        <taxon>Pezizomycotina</taxon>
        <taxon>Sordariomycetes</taxon>
        <taxon>Xylariomycetidae</taxon>
        <taxon>Xylariales</taxon>
        <taxon>Diatrypaceae</taxon>
        <taxon>Diatrype</taxon>
    </lineage>
</organism>
<dbReference type="InterPro" id="IPR006683">
    <property type="entry name" value="Thioestr_dom"/>
</dbReference>